<evidence type="ECO:0000313" key="2">
    <source>
        <dbReference type="Proteomes" id="UP000023152"/>
    </source>
</evidence>
<gene>
    <name evidence="1" type="ORF">RFI_36179</name>
</gene>
<name>X6LIR9_RETFI</name>
<protein>
    <submittedName>
        <fullName evidence="1">Uncharacterized protein</fullName>
    </submittedName>
</protein>
<accession>X6LIR9</accession>
<sequence>MDFLTVLLCNDHVVELDIFHYSVLNIFVDIVIQSNKFDRHSHVHHNVIPLHCFQFDYKCCKLVYPVFAIHLSTKPKLYNVTIRKGKDYLCIDNISVFGGDGYIICFGSWDEAICVLLSFQFYPVLSVRYNTKNNTLKKQFKKLVVKKT</sequence>
<reference evidence="1 2" key="1">
    <citation type="journal article" date="2013" name="Curr. Biol.">
        <title>The Genome of the Foraminiferan Reticulomyxa filosa.</title>
        <authorList>
            <person name="Glockner G."/>
            <person name="Hulsmann N."/>
            <person name="Schleicher M."/>
            <person name="Noegel A.A."/>
            <person name="Eichinger L."/>
            <person name="Gallinger C."/>
            <person name="Pawlowski J."/>
            <person name="Sierra R."/>
            <person name="Euteneuer U."/>
            <person name="Pillet L."/>
            <person name="Moustafa A."/>
            <person name="Platzer M."/>
            <person name="Groth M."/>
            <person name="Szafranski K."/>
            <person name="Schliwa M."/>
        </authorList>
    </citation>
    <scope>NUCLEOTIDE SEQUENCE [LARGE SCALE GENOMIC DNA]</scope>
</reference>
<proteinExistence type="predicted"/>
<organism evidence="1 2">
    <name type="scientific">Reticulomyxa filosa</name>
    <dbReference type="NCBI Taxonomy" id="46433"/>
    <lineage>
        <taxon>Eukaryota</taxon>
        <taxon>Sar</taxon>
        <taxon>Rhizaria</taxon>
        <taxon>Retaria</taxon>
        <taxon>Foraminifera</taxon>
        <taxon>Monothalamids</taxon>
        <taxon>Reticulomyxidae</taxon>
        <taxon>Reticulomyxa</taxon>
    </lineage>
</organism>
<dbReference type="Proteomes" id="UP000023152">
    <property type="component" value="Unassembled WGS sequence"/>
</dbReference>
<keyword evidence="2" id="KW-1185">Reference proteome</keyword>
<dbReference type="EMBL" id="ASPP01038784">
    <property type="protein sequence ID" value="ETO01261.1"/>
    <property type="molecule type" value="Genomic_DNA"/>
</dbReference>
<comment type="caution">
    <text evidence="1">The sequence shown here is derived from an EMBL/GenBank/DDBJ whole genome shotgun (WGS) entry which is preliminary data.</text>
</comment>
<dbReference type="AlphaFoldDB" id="X6LIR9"/>
<evidence type="ECO:0000313" key="1">
    <source>
        <dbReference type="EMBL" id="ETO01261.1"/>
    </source>
</evidence>